<comment type="similarity">
    <text evidence="1">Belongs to the TRAFAC class dynamin-like GTPase superfamily. IRG family.</text>
</comment>
<protein>
    <submittedName>
        <fullName evidence="6">TGTP2-like protein</fullName>
    </submittedName>
</protein>
<evidence type="ECO:0000259" key="5">
    <source>
        <dbReference type="PROSITE" id="PS51716"/>
    </source>
</evidence>
<organism evidence="6 7">
    <name type="scientific">Mya arenaria</name>
    <name type="common">Soft-shell clam</name>
    <dbReference type="NCBI Taxonomy" id="6604"/>
    <lineage>
        <taxon>Eukaryota</taxon>
        <taxon>Metazoa</taxon>
        <taxon>Spiralia</taxon>
        <taxon>Lophotrochozoa</taxon>
        <taxon>Mollusca</taxon>
        <taxon>Bivalvia</taxon>
        <taxon>Autobranchia</taxon>
        <taxon>Heteroconchia</taxon>
        <taxon>Euheterodonta</taxon>
        <taxon>Imparidentia</taxon>
        <taxon>Neoheterodontei</taxon>
        <taxon>Myida</taxon>
        <taxon>Myoidea</taxon>
        <taxon>Myidae</taxon>
        <taxon>Mya</taxon>
    </lineage>
</organism>
<dbReference type="PROSITE" id="PS51716">
    <property type="entry name" value="G_IRG"/>
    <property type="match status" value="1"/>
</dbReference>
<evidence type="ECO:0000313" key="7">
    <source>
        <dbReference type="Proteomes" id="UP001164746"/>
    </source>
</evidence>
<dbReference type="EMBL" id="CP111014">
    <property type="protein sequence ID" value="WAQ98784.1"/>
    <property type="molecule type" value="Genomic_DNA"/>
</dbReference>
<dbReference type="InterPro" id="IPR007743">
    <property type="entry name" value="Immunity-related_GTPase-like"/>
</dbReference>
<dbReference type="Pfam" id="PF05049">
    <property type="entry name" value="IIGP"/>
    <property type="match status" value="1"/>
</dbReference>
<dbReference type="PANTHER" id="PTHR32341:SF17">
    <property type="entry name" value="IRG-TYPE G DOMAIN-CONTAINING PROTEIN"/>
    <property type="match status" value="1"/>
</dbReference>
<gene>
    <name evidence="6" type="ORF">MAR_023157</name>
</gene>
<sequence>MGLTSDDCGAAAVGCYSTFRKTNAHHLPWNVRISCWELPGIGLPSFSKDTFNLEENMRRYDLFILITSYRLRENDIWLARKVQGYNTPLYFVRTKIDIDITADKRAHPKTHNAVHLISEIRKETKQHLQRNGIYLDEQFFIDSYETMKYDFGRLKRSLNNKAIVLKRQKLLCT</sequence>
<evidence type="ECO:0000256" key="3">
    <source>
        <dbReference type="ARBA" id="ARBA00022801"/>
    </source>
</evidence>
<reference evidence="6" key="1">
    <citation type="submission" date="2022-11" db="EMBL/GenBank/DDBJ databases">
        <title>Centuries of genome instability and evolution in soft-shell clam transmissible cancer (bioRxiv).</title>
        <authorList>
            <person name="Hart S.F.M."/>
            <person name="Yonemitsu M.A."/>
            <person name="Giersch R.M."/>
            <person name="Beal B.F."/>
            <person name="Arriagada G."/>
            <person name="Davis B.W."/>
            <person name="Ostrander E.A."/>
            <person name="Goff S.P."/>
            <person name="Metzger M.J."/>
        </authorList>
    </citation>
    <scope>NUCLEOTIDE SEQUENCE</scope>
    <source>
        <strain evidence="6">MELC-2E11</strain>
        <tissue evidence="6">Siphon/mantle</tissue>
    </source>
</reference>
<dbReference type="InterPro" id="IPR027417">
    <property type="entry name" value="P-loop_NTPase"/>
</dbReference>
<evidence type="ECO:0000256" key="4">
    <source>
        <dbReference type="ARBA" id="ARBA00023134"/>
    </source>
</evidence>
<keyword evidence="2" id="KW-0547">Nucleotide-binding</keyword>
<dbReference type="Gene3D" id="3.40.50.300">
    <property type="entry name" value="P-loop containing nucleotide triphosphate hydrolases"/>
    <property type="match status" value="1"/>
</dbReference>
<evidence type="ECO:0000313" key="6">
    <source>
        <dbReference type="EMBL" id="WAQ98784.1"/>
    </source>
</evidence>
<dbReference type="SUPFAM" id="SSF52540">
    <property type="entry name" value="P-loop containing nucleoside triphosphate hydrolases"/>
    <property type="match status" value="1"/>
</dbReference>
<feature type="domain" description="IRG-type G" evidence="5">
    <location>
        <begin position="1"/>
        <end position="161"/>
    </location>
</feature>
<proteinExistence type="inferred from homology"/>
<dbReference type="Proteomes" id="UP001164746">
    <property type="component" value="Chromosome 3"/>
</dbReference>
<name>A0ABY7DN54_MYAAR</name>
<evidence type="ECO:0000256" key="2">
    <source>
        <dbReference type="ARBA" id="ARBA00022741"/>
    </source>
</evidence>
<dbReference type="InterPro" id="IPR051515">
    <property type="entry name" value="IRG"/>
</dbReference>
<dbReference type="InterPro" id="IPR030385">
    <property type="entry name" value="G_IRG_dom"/>
</dbReference>
<keyword evidence="7" id="KW-1185">Reference proteome</keyword>
<keyword evidence="3" id="KW-0378">Hydrolase</keyword>
<dbReference type="PANTHER" id="PTHR32341">
    <property type="entry name" value="INTERFERON-INDUCIBLE GTPASE"/>
    <property type="match status" value="1"/>
</dbReference>
<accession>A0ABY7DN54</accession>
<keyword evidence="4" id="KW-0342">GTP-binding</keyword>
<evidence type="ECO:0000256" key="1">
    <source>
        <dbReference type="ARBA" id="ARBA00005429"/>
    </source>
</evidence>